<keyword evidence="4" id="KW-0597">Phosphoprotein</keyword>
<evidence type="ECO:0000256" key="6">
    <source>
        <dbReference type="ARBA" id="ARBA00023212"/>
    </source>
</evidence>
<evidence type="ECO:0000259" key="14">
    <source>
        <dbReference type="PROSITE" id="PS50011"/>
    </source>
</evidence>
<dbReference type="GO" id="GO:0004672">
    <property type="term" value="F:protein kinase activity"/>
    <property type="evidence" value="ECO:0007669"/>
    <property type="project" value="InterPro"/>
</dbReference>
<dbReference type="Pfam" id="PF00069">
    <property type="entry name" value="Pkinase"/>
    <property type="match status" value="1"/>
</dbReference>
<feature type="compositionally biased region" description="Polar residues" evidence="13">
    <location>
        <begin position="45"/>
        <end position="60"/>
    </location>
</feature>
<dbReference type="FunFam" id="1.10.510.10:FF:000437">
    <property type="entry name" value="Pseudopodium enriched atypical kinase 1"/>
    <property type="match status" value="1"/>
</dbReference>
<evidence type="ECO:0000256" key="8">
    <source>
        <dbReference type="ARBA" id="ARBA00058561"/>
    </source>
</evidence>
<feature type="non-terminal residue" evidence="15">
    <location>
        <position position="1"/>
    </location>
</feature>
<feature type="compositionally biased region" description="Polar residues" evidence="13">
    <location>
        <begin position="492"/>
        <end position="506"/>
    </location>
</feature>
<dbReference type="SMART" id="SM00220">
    <property type="entry name" value="S_TKc"/>
    <property type="match status" value="1"/>
</dbReference>
<dbReference type="PROSITE" id="PS00109">
    <property type="entry name" value="PROTEIN_KINASE_TYR"/>
    <property type="match status" value="1"/>
</dbReference>
<evidence type="ECO:0000256" key="13">
    <source>
        <dbReference type="SAM" id="MobiDB-lite"/>
    </source>
</evidence>
<evidence type="ECO:0000256" key="11">
    <source>
        <dbReference type="ARBA" id="ARBA00080181"/>
    </source>
</evidence>
<gene>
    <name evidence="15" type="primary">Peak1_1</name>
    <name evidence="15" type="ORF">CALVIR_R04928</name>
</gene>
<feature type="region of interest" description="Disordered" evidence="13">
    <location>
        <begin position="557"/>
        <end position="584"/>
    </location>
</feature>
<feature type="compositionally biased region" description="Polar residues" evidence="13">
    <location>
        <begin position="820"/>
        <end position="839"/>
    </location>
</feature>
<keyword evidence="15" id="KW-0808">Transferase</keyword>
<evidence type="ECO:0000256" key="12">
    <source>
        <dbReference type="ARBA" id="ARBA00083278"/>
    </source>
</evidence>
<feature type="compositionally biased region" description="Low complexity" evidence="13">
    <location>
        <begin position="999"/>
        <end position="1008"/>
    </location>
</feature>
<dbReference type="SUPFAM" id="SSF56112">
    <property type="entry name" value="Protein kinase-like (PK-like)"/>
    <property type="match status" value="1"/>
</dbReference>
<evidence type="ECO:0000256" key="7">
    <source>
        <dbReference type="ARBA" id="ARBA00038349"/>
    </source>
</evidence>
<comment type="caution">
    <text evidence="15">The sequence shown here is derived from an EMBL/GenBank/DDBJ whole genome shotgun (WGS) entry which is preliminary data.</text>
</comment>
<dbReference type="GO" id="GO:0015629">
    <property type="term" value="C:actin cytoskeleton"/>
    <property type="evidence" value="ECO:0007669"/>
    <property type="project" value="UniProtKB-ARBA"/>
</dbReference>
<feature type="compositionally biased region" description="Acidic residues" evidence="13">
    <location>
        <begin position="1415"/>
        <end position="1434"/>
    </location>
</feature>
<feature type="region of interest" description="Disordered" evidence="13">
    <location>
        <begin position="999"/>
        <end position="1102"/>
    </location>
</feature>
<evidence type="ECO:0000256" key="4">
    <source>
        <dbReference type="ARBA" id="ARBA00022553"/>
    </source>
</evidence>
<feature type="region of interest" description="Disordered" evidence="13">
    <location>
        <begin position="778"/>
        <end position="986"/>
    </location>
</feature>
<comment type="function">
    <text evidence="8">Probable catalytically inactive kinase. Scaffolding protein that regulates the cytoskeleton to control cell spreading and migration by modulating focal adhesion dynamics. Acts as a scaffold for mediating EGFR signaling.</text>
</comment>
<feature type="non-terminal residue" evidence="15">
    <location>
        <position position="1755"/>
    </location>
</feature>
<comment type="similarity">
    <text evidence="7">Belongs to the protein kinase superfamily.</text>
</comment>
<feature type="compositionally biased region" description="Basic and acidic residues" evidence="13">
    <location>
        <begin position="907"/>
        <end position="924"/>
    </location>
</feature>
<feature type="compositionally biased region" description="Basic and acidic residues" evidence="13">
    <location>
        <begin position="975"/>
        <end position="985"/>
    </location>
</feature>
<name>A0A851CES0_CALVR</name>
<dbReference type="PANTHER" id="PTHR22972">
    <property type="entry name" value="SERINE/THREONINE PROTEIN KINASE"/>
    <property type="match status" value="1"/>
</dbReference>
<keyword evidence="3" id="KW-0963">Cytoplasm</keyword>
<feature type="compositionally biased region" description="Polar residues" evidence="13">
    <location>
        <begin position="884"/>
        <end position="906"/>
    </location>
</feature>
<keyword evidence="16" id="KW-1185">Reference proteome</keyword>
<feature type="compositionally biased region" description="Polar residues" evidence="13">
    <location>
        <begin position="439"/>
        <end position="448"/>
    </location>
</feature>
<feature type="region of interest" description="Disordered" evidence="13">
    <location>
        <begin position="487"/>
        <end position="517"/>
    </location>
</feature>
<evidence type="ECO:0000256" key="5">
    <source>
        <dbReference type="ARBA" id="ARBA00022949"/>
    </source>
</evidence>
<dbReference type="GO" id="GO:0005925">
    <property type="term" value="C:focal adhesion"/>
    <property type="evidence" value="ECO:0007669"/>
    <property type="project" value="UniProtKB-SubCell"/>
</dbReference>
<evidence type="ECO:0000313" key="16">
    <source>
        <dbReference type="Proteomes" id="UP000642973"/>
    </source>
</evidence>
<dbReference type="InterPro" id="IPR000719">
    <property type="entry name" value="Prot_kinase_dom"/>
</dbReference>
<feature type="compositionally biased region" description="Polar residues" evidence="13">
    <location>
        <begin position="572"/>
        <end position="584"/>
    </location>
</feature>
<evidence type="ECO:0000256" key="2">
    <source>
        <dbReference type="ARBA" id="ARBA00004246"/>
    </source>
</evidence>
<keyword evidence="5" id="KW-0965">Cell junction</keyword>
<evidence type="ECO:0000313" key="15">
    <source>
        <dbReference type="EMBL" id="NWI54764.1"/>
    </source>
</evidence>
<dbReference type="Gene3D" id="1.10.510.10">
    <property type="entry name" value="Transferase(Phosphotransferase) domain 1"/>
    <property type="match status" value="1"/>
</dbReference>
<feature type="region of interest" description="Disordered" evidence="13">
    <location>
        <begin position="35"/>
        <end position="66"/>
    </location>
</feature>
<feature type="region of interest" description="Disordered" evidence="13">
    <location>
        <begin position="335"/>
        <end position="378"/>
    </location>
</feature>
<organism evidence="15 16">
    <name type="scientific">Calyptomena viridis</name>
    <name type="common">Lesser green broadbill</name>
    <dbReference type="NCBI Taxonomy" id="135972"/>
    <lineage>
        <taxon>Eukaryota</taxon>
        <taxon>Metazoa</taxon>
        <taxon>Chordata</taxon>
        <taxon>Craniata</taxon>
        <taxon>Vertebrata</taxon>
        <taxon>Euteleostomi</taxon>
        <taxon>Archelosauria</taxon>
        <taxon>Archosauria</taxon>
        <taxon>Dinosauria</taxon>
        <taxon>Saurischia</taxon>
        <taxon>Theropoda</taxon>
        <taxon>Coelurosauria</taxon>
        <taxon>Aves</taxon>
        <taxon>Neognathae</taxon>
        <taxon>Neoaves</taxon>
        <taxon>Telluraves</taxon>
        <taxon>Australaves</taxon>
        <taxon>Passeriformes</taxon>
        <taxon>Eurylaimidae</taxon>
        <taxon>Calyptomena</taxon>
    </lineage>
</organism>
<feature type="compositionally biased region" description="Pro residues" evidence="13">
    <location>
        <begin position="869"/>
        <end position="878"/>
    </location>
</feature>
<dbReference type="Proteomes" id="UP000642973">
    <property type="component" value="Unassembled WGS sequence"/>
</dbReference>
<feature type="region of interest" description="Disordered" evidence="13">
    <location>
        <begin position="427"/>
        <end position="448"/>
    </location>
</feature>
<reference evidence="15" key="1">
    <citation type="submission" date="2019-10" db="EMBL/GenBank/DDBJ databases">
        <title>Bird 10,000 Genomes (B10K) Project - Family phase.</title>
        <authorList>
            <person name="Zhang G."/>
        </authorList>
    </citation>
    <scope>NUCLEOTIDE SEQUENCE</scope>
    <source>
        <strain evidence="15">B10K-DU-002-55</strain>
        <tissue evidence="15">Muscle</tissue>
    </source>
</reference>
<keyword evidence="15" id="KW-0418">Kinase</keyword>
<evidence type="ECO:0000256" key="1">
    <source>
        <dbReference type="ARBA" id="ARBA00004245"/>
    </source>
</evidence>
<dbReference type="PROSITE" id="PS50011">
    <property type="entry name" value="PROTEIN_KINASE_DOM"/>
    <property type="match status" value="1"/>
</dbReference>
<dbReference type="InterPro" id="IPR051511">
    <property type="entry name" value="MitoQC_Scaffold_Kinases"/>
</dbReference>
<evidence type="ECO:0000256" key="3">
    <source>
        <dbReference type="ARBA" id="ARBA00022490"/>
    </source>
</evidence>
<protein>
    <recommendedName>
        <fullName evidence="9">Inactive tyrosine-protein kinase PEAK1</fullName>
    </recommendedName>
    <alternativeName>
        <fullName evidence="10">Pseudopodium-enriched atypical kinase 1</fullName>
    </alternativeName>
    <alternativeName>
        <fullName evidence="11">Sugen kinase 269</fullName>
    </alternativeName>
    <alternativeName>
        <fullName evidence="12">Tyrosine-protein kinase SgK269</fullName>
    </alternativeName>
</protein>
<feature type="compositionally biased region" description="Polar residues" evidence="13">
    <location>
        <begin position="720"/>
        <end position="738"/>
    </location>
</feature>
<accession>A0A851CES0</accession>
<dbReference type="InterPro" id="IPR011009">
    <property type="entry name" value="Kinase-like_dom_sf"/>
</dbReference>
<dbReference type="InterPro" id="IPR008266">
    <property type="entry name" value="Tyr_kinase_AS"/>
</dbReference>
<dbReference type="EMBL" id="WEIV01015182">
    <property type="protein sequence ID" value="NWI54764.1"/>
    <property type="molecule type" value="Genomic_DNA"/>
</dbReference>
<comment type="subcellular location">
    <subcellularLocation>
        <location evidence="2">Cell junction</location>
        <location evidence="2">Focal adhesion</location>
    </subcellularLocation>
    <subcellularLocation>
        <location evidence="1">Cytoplasm</location>
        <location evidence="1">Cytoskeleton</location>
    </subcellularLocation>
</comment>
<proteinExistence type="inferred from homology"/>
<feature type="compositionally biased region" description="Basic residues" evidence="13">
    <location>
        <begin position="925"/>
        <end position="937"/>
    </location>
</feature>
<feature type="region of interest" description="Disordered" evidence="13">
    <location>
        <begin position="720"/>
        <end position="765"/>
    </location>
</feature>
<feature type="region of interest" description="Disordered" evidence="13">
    <location>
        <begin position="1413"/>
        <end position="1468"/>
    </location>
</feature>
<keyword evidence="6" id="KW-0206">Cytoskeleton</keyword>
<dbReference type="GO" id="GO:0005524">
    <property type="term" value="F:ATP binding"/>
    <property type="evidence" value="ECO:0007669"/>
    <property type="project" value="InterPro"/>
</dbReference>
<dbReference type="PANTHER" id="PTHR22972:SF5">
    <property type="entry name" value="INACTIVE TYROSINE-PROTEIN KINASE PEAK1"/>
    <property type="match status" value="1"/>
</dbReference>
<feature type="compositionally biased region" description="Polar residues" evidence="13">
    <location>
        <begin position="1441"/>
        <end position="1459"/>
    </location>
</feature>
<feature type="domain" description="Protein kinase" evidence="14">
    <location>
        <begin position="1323"/>
        <end position="1684"/>
    </location>
</feature>
<feature type="compositionally biased region" description="Basic and acidic residues" evidence="13">
    <location>
        <begin position="427"/>
        <end position="438"/>
    </location>
</feature>
<evidence type="ECO:0000256" key="9">
    <source>
        <dbReference type="ARBA" id="ARBA00070282"/>
    </source>
</evidence>
<evidence type="ECO:0000256" key="10">
    <source>
        <dbReference type="ARBA" id="ARBA00079357"/>
    </source>
</evidence>
<feature type="compositionally biased region" description="Basic and acidic residues" evidence="13">
    <location>
        <begin position="1021"/>
        <end position="1033"/>
    </location>
</feature>
<feature type="compositionally biased region" description="Polar residues" evidence="13">
    <location>
        <begin position="1034"/>
        <end position="1045"/>
    </location>
</feature>
<sequence length="1755" mass="192435">MSACNTFTEHVWKPGECKNCFKPKSLHQVPPVLEKKPLSHGNLKPNANQSNSQRGRNSGNFRPPVAKKPTIAVKPTMMVVDGQGVCGEISTLEQAENKAVPAGWNRNTAALTKKPLNNNNDEEIEGFGRVSRPYGNNEAGGKAPNNNNNGLTEVLKEIAGLDTTPQLTGSETNSRETFLGRINNCYKRSLERKIPPSCMVGGMKDSHSKHVILSGSTEVISNEGGRFCYPEFSSGDESEDDTFFGSMQEEHESWDESDEELLAMEIRMRGQPRFANFRANTLSPVPFCVDKKWNTVPLRNKSLQRICAVDYDDSYDEILNGYGEETVTLYGQESMQSMVSSDSTSPDSSLTEESRSGTTSSSSQKLCNGGLSPSTPQDLKLIEPEYESLCDNQPVKDVSKAPRNVPKSLETHKAVLALRLEEKDGKIAVQTDKQENKSSSDGSGQAVTINLVPVEEQAKPYRVVNMEQPVCKPYTVVDVSAAMTSECKENQTETSETKTASSNPNSPVIPGTPVASSAASPVCVNANLKKSSAIRYQEVWTSSTSPRQKIPKVELLANSSGPSVPPRKTSHKSAPTSPTATNVASRTIPVKSPNLSEIKFNSYNNAGMPPFPIIIHDEPTYAKSSKNAIKVPIVINPNAYDNLAIYKSFLGTSGELSIKDKTTSVISHTYEEIETETKMTEAIGSKSTELSQAKGVANSSECRLGSVAQKVQEFNSCLSKSQISPQRSHSADHSSPSRVQKAVQEPAAKADTTLEGSVGSSGGRENASTVLSQIVASIQPPQSPPETPQSGPKSCSVEELYSLPPEGDTTKNTLVRPKSLFTSQPEIESSKTVENTTIKLQKDPLSQPAATPSPKPARATPNATSPQAEPAPPFPPPRSTSSPYHASNLLQRHFSNWSKPNSPTRSTEAESILHSEGRRADAKPKRWISFKSFFRRRKTDEEEDKEKEREKGKLVGLDGTVIHMLPPPPVQRHHWFSEAKSDSSEKPSIVFMYRCEPAPGEAKAEPPAQGAVQSAMAGALPRDKGDTQEKPPESSDQNTAGHSSPPQMPKKIPSQVPDDTTLEELSPRVPRAVFVKQDNGGSASVIPVCSGRPPPGEEGKEAAPNCPDFSACSATYSNLGQSRAAMIPPKQPRQPKGALDDAIAFGGVAEQETMNTLQPTPPPLPKKTILRANTEPTPRELQKQALDNNLCVMANPTYDVDTNWEASSACSSVSLELKGLDNESGDSLDRPTEKLRASASATTSVCSLATLSVRERCSTSMESLPGRRLSQARQARGVQKPQRQALYRGIENREEVVGRIRSLHADSLKKLALKCEDLFMAGQKDQLRFGLDSWSDFRLTSDRPCCEAGDAVYYPASYAKDPLNNYAVKICKSKAKESQQYYHSLSIRQSLAVNFNIQQDCGHFLAEVPVRLLPGEDDDAPDVEEEEREEEEEKQPEQKNRGSGSSREASPTGSPSRQGTLGRPRSRVVVITREVPHLTVADFVRESEPRHAKSPDLYERQVCLLLLQLCLGLEHLKPYHITHCDLRLENLLLVHSRPGGGAPSPECAEQSPGTACPARLIVSNFSQAKQKSHMVDPEVLRDQSRLAPEIITATQYKKCDEFQTGILIYEMLHLPNPFDENPELKEKEYTRADLPKIPCRSLYSQGLQQLASCLLNPNPSERILISEAKGILQCLLWGPREDLFHALSTSSNPSRRDAILQNWLDIKRTLLMIKFAEKSLERDCGIILEDWLCCQYLAFATTDSLHRIVKIMKQH</sequence>
<feature type="compositionally biased region" description="Low complexity" evidence="13">
    <location>
        <begin position="335"/>
        <end position="363"/>
    </location>
</feature>